<dbReference type="AlphaFoldDB" id="A0A8H5H9L0"/>
<feature type="region of interest" description="Disordered" evidence="1">
    <location>
        <begin position="266"/>
        <end position="290"/>
    </location>
</feature>
<dbReference type="OrthoDB" id="3069577at2759"/>
<keyword evidence="3" id="KW-1185">Reference proteome</keyword>
<dbReference type="EMBL" id="JAACJP010000017">
    <property type="protein sequence ID" value="KAF5379181.1"/>
    <property type="molecule type" value="Genomic_DNA"/>
</dbReference>
<feature type="region of interest" description="Disordered" evidence="1">
    <location>
        <begin position="313"/>
        <end position="333"/>
    </location>
</feature>
<comment type="caution">
    <text evidence="2">The sequence shown here is derived from an EMBL/GenBank/DDBJ whole genome shotgun (WGS) entry which is preliminary data.</text>
</comment>
<feature type="region of interest" description="Disordered" evidence="1">
    <location>
        <begin position="115"/>
        <end position="154"/>
    </location>
</feature>
<name>A0A8H5H9L0_9AGAR</name>
<dbReference type="Proteomes" id="UP000565441">
    <property type="component" value="Unassembled WGS sequence"/>
</dbReference>
<evidence type="ECO:0000313" key="3">
    <source>
        <dbReference type="Proteomes" id="UP000565441"/>
    </source>
</evidence>
<feature type="compositionally biased region" description="Polar residues" evidence="1">
    <location>
        <begin position="123"/>
        <end position="154"/>
    </location>
</feature>
<gene>
    <name evidence="2" type="ORF">D9615_005982</name>
</gene>
<evidence type="ECO:0000256" key="1">
    <source>
        <dbReference type="SAM" id="MobiDB-lite"/>
    </source>
</evidence>
<organism evidence="2 3">
    <name type="scientific">Tricholomella constricta</name>
    <dbReference type="NCBI Taxonomy" id="117010"/>
    <lineage>
        <taxon>Eukaryota</taxon>
        <taxon>Fungi</taxon>
        <taxon>Dikarya</taxon>
        <taxon>Basidiomycota</taxon>
        <taxon>Agaricomycotina</taxon>
        <taxon>Agaricomycetes</taxon>
        <taxon>Agaricomycetidae</taxon>
        <taxon>Agaricales</taxon>
        <taxon>Tricholomatineae</taxon>
        <taxon>Lyophyllaceae</taxon>
        <taxon>Tricholomella</taxon>
    </lineage>
</organism>
<protein>
    <submittedName>
        <fullName evidence="2">Uncharacterized protein</fullName>
    </submittedName>
</protein>
<sequence length="333" mass="36355">MSRGTTPHPQAHVQQNPHPNNPAQRRRPKPQPRVSSAIVGGTDRLIALFEEEQAKLETRYKQQLFELKECFQNHQAGATERHRLLTARVHELEAKLEGGDRRSLEQGREGIGTRINEHGAASDSATQSIGAASGPNTTSHIHSVHTAPSSSSNLEHLTDDTEMLLRQFAAHMKQGAAAPKQDSLGGTEPNSVKVGSIPDVFIPALAQYLASHKKALLEVSAKHRAAEEGRDALRIKFKAKLKAKRSAIRCLEARIRESQGLIDLPGLHGLEFPSDSDSEPEPDLTRQQAAVAEPALTCVAPEQLTLKRNVAVADSSTMKGTTKRPRLDLDLRS</sequence>
<evidence type="ECO:0000313" key="2">
    <source>
        <dbReference type="EMBL" id="KAF5379181.1"/>
    </source>
</evidence>
<proteinExistence type="predicted"/>
<feature type="region of interest" description="Disordered" evidence="1">
    <location>
        <begin position="1"/>
        <end position="39"/>
    </location>
</feature>
<accession>A0A8H5H9L0</accession>
<feature type="compositionally biased region" description="Polar residues" evidence="1">
    <location>
        <begin position="1"/>
        <end position="18"/>
    </location>
</feature>
<reference evidence="2 3" key="1">
    <citation type="journal article" date="2020" name="ISME J.">
        <title>Uncovering the hidden diversity of litter-decomposition mechanisms in mushroom-forming fungi.</title>
        <authorList>
            <person name="Floudas D."/>
            <person name="Bentzer J."/>
            <person name="Ahren D."/>
            <person name="Johansson T."/>
            <person name="Persson P."/>
            <person name="Tunlid A."/>
        </authorList>
    </citation>
    <scope>NUCLEOTIDE SEQUENCE [LARGE SCALE GENOMIC DNA]</scope>
    <source>
        <strain evidence="2 3">CBS 661.87</strain>
    </source>
</reference>